<gene>
    <name evidence="1" type="ORF">AMON00008_LOCUS27309</name>
</gene>
<sequence>MAALPKGPAQQHVDMLDKVFGPEYFDHGRLVLTVARDITGMMKVAHKLQAKVNGSLGAVVEVIMEHVKYEWWAKLHETTTTVGLHKGPEVPDCQVTDIPDGIRNHPYKRDHLPTLEALLLWEDATGLTRGHCLYSVSHPEVPSVEQVDSIFAEIEPYFAKRWLVAELRMGLPIQGDLEEVEGVAAEEPGHDEHVGAGVDVTILACHAYGFARGQADGAAPHVRHCQPMAIRAVTDDAGRARACFLPAEVNKVQVAETDLFHGTEVTLPKADLRAIDQGPTVVKITLTPKAVAALTVHVFILPKKLPSAEDTDGIIDWASEDRDALPSATVEATPLKDGSISQKLCHKGKGVFVPEFGGLPEGCVSLVATCPGYQSEEKVVMLLVGANDIYVPLRRVP</sequence>
<reference evidence="1" key="1">
    <citation type="submission" date="2021-01" db="EMBL/GenBank/DDBJ databases">
        <authorList>
            <person name="Corre E."/>
            <person name="Pelletier E."/>
            <person name="Niang G."/>
            <person name="Scheremetjew M."/>
            <person name="Finn R."/>
            <person name="Kale V."/>
            <person name="Holt S."/>
            <person name="Cochrane G."/>
            <person name="Meng A."/>
            <person name="Brown T."/>
            <person name="Cohen L."/>
        </authorList>
    </citation>
    <scope>NUCLEOTIDE SEQUENCE</scope>
    <source>
        <strain evidence="1">CCMP3105</strain>
    </source>
</reference>
<accession>A0A7S4QZP6</accession>
<protein>
    <submittedName>
        <fullName evidence="1">Uncharacterized protein</fullName>
    </submittedName>
</protein>
<name>A0A7S4QZP6_9DINO</name>
<dbReference type="AlphaFoldDB" id="A0A7S4QZP6"/>
<dbReference type="EMBL" id="HBNR01039450">
    <property type="protein sequence ID" value="CAE4597353.1"/>
    <property type="molecule type" value="Transcribed_RNA"/>
</dbReference>
<evidence type="ECO:0000313" key="1">
    <source>
        <dbReference type="EMBL" id="CAE4597353.1"/>
    </source>
</evidence>
<organism evidence="1">
    <name type="scientific">Alexandrium monilatum</name>
    <dbReference type="NCBI Taxonomy" id="311494"/>
    <lineage>
        <taxon>Eukaryota</taxon>
        <taxon>Sar</taxon>
        <taxon>Alveolata</taxon>
        <taxon>Dinophyceae</taxon>
        <taxon>Gonyaulacales</taxon>
        <taxon>Pyrocystaceae</taxon>
        <taxon>Alexandrium</taxon>
    </lineage>
</organism>
<proteinExistence type="predicted"/>